<dbReference type="Proteomes" id="UP001174909">
    <property type="component" value="Unassembled WGS sequence"/>
</dbReference>
<protein>
    <submittedName>
        <fullName evidence="2">Uncharacterized protein</fullName>
    </submittedName>
</protein>
<dbReference type="EMBL" id="CASHTH010003132">
    <property type="protein sequence ID" value="CAI8040776.1"/>
    <property type="molecule type" value="Genomic_DNA"/>
</dbReference>
<name>A0AA35T5K4_GEOBA</name>
<organism evidence="2 3">
    <name type="scientific">Geodia barretti</name>
    <name type="common">Barrett's horny sponge</name>
    <dbReference type="NCBI Taxonomy" id="519541"/>
    <lineage>
        <taxon>Eukaryota</taxon>
        <taxon>Metazoa</taxon>
        <taxon>Porifera</taxon>
        <taxon>Demospongiae</taxon>
        <taxon>Heteroscleromorpha</taxon>
        <taxon>Tetractinellida</taxon>
        <taxon>Astrophorina</taxon>
        <taxon>Geodiidae</taxon>
        <taxon>Geodia</taxon>
    </lineage>
</organism>
<sequence length="155" mass="16728">MCGRESSSAQIFSCKFSTTVNHECSPLKVPLISLCLFSSPTYPSPPTSLINEPDLTHSQLTPIPGWTAVLRECATGSNRDSSRTILSLSLALLVRRAVYASVKGRERRIPKSYQAAEGEKVGREASPGVGGEEYERRETGGEFAALPQDGIAADR</sequence>
<feature type="region of interest" description="Disordered" evidence="1">
    <location>
        <begin position="107"/>
        <end position="155"/>
    </location>
</feature>
<gene>
    <name evidence="2" type="ORF">GBAR_LOCUS22675</name>
</gene>
<evidence type="ECO:0000313" key="2">
    <source>
        <dbReference type="EMBL" id="CAI8040776.1"/>
    </source>
</evidence>
<reference evidence="2" key="1">
    <citation type="submission" date="2023-03" db="EMBL/GenBank/DDBJ databases">
        <authorList>
            <person name="Steffen K."/>
            <person name="Cardenas P."/>
        </authorList>
    </citation>
    <scope>NUCLEOTIDE SEQUENCE</scope>
</reference>
<evidence type="ECO:0000256" key="1">
    <source>
        <dbReference type="SAM" id="MobiDB-lite"/>
    </source>
</evidence>
<comment type="caution">
    <text evidence="2">The sequence shown here is derived from an EMBL/GenBank/DDBJ whole genome shotgun (WGS) entry which is preliminary data.</text>
</comment>
<evidence type="ECO:0000313" key="3">
    <source>
        <dbReference type="Proteomes" id="UP001174909"/>
    </source>
</evidence>
<proteinExistence type="predicted"/>
<accession>A0AA35T5K4</accession>
<keyword evidence="3" id="KW-1185">Reference proteome</keyword>
<dbReference type="AlphaFoldDB" id="A0AA35T5K4"/>